<dbReference type="PIRSF" id="PIRSF029886">
    <property type="entry name" value="KBAA"/>
    <property type="match status" value="1"/>
</dbReference>
<feature type="transmembrane region" description="Helical" evidence="1">
    <location>
        <begin position="48"/>
        <end position="73"/>
    </location>
</feature>
<sequence length="204" mass="23406">MNSRNWVRLFLTTLLVGGISTSIVGFALKWGEYQKFFTSFDLVEILSILFWLIGVGFIFSIISQMGFFAYLTIHRFGLGIFKTAALWNAIQIVLILFVVFDLIYFRYQLFAAEGESILSYILLALFIVIFGLAVAYIKMQQTNKMAFIPALFFMIVVTSVEWVPALRVNEGDWLYLMLIPLLICNAYQLLLLTKYSQAKKAKPM</sequence>
<name>A0A6I2MG42_9BACI</name>
<keyword evidence="3" id="KW-1185">Reference proteome</keyword>
<dbReference type="Pfam" id="PF14089">
    <property type="entry name" value="KbaA"/>
    <property type="match status" value="1"/>
</dbReference>
<evidence type="ECO:0000256" key="1">
    <source>
        <dbReference type="SAM" id="Phobius"/>
    </source>
</evidence>
<dbReference type="InterPro" id="IPR024164">
    <property type="entry name" value="KinB-signalling_activ"/>
</dbReference>
<comment type="caution">
    <text evidence="2">The sequence shown here is derived from an EMBL/GenBank/DDBJ whole genome shotgun (WGS) entry which is preliminary data.</text>
</comment>
<proteinExistence type="predicted"/>
<evidence type="ECO:0000313" key="3">
    <source>
        <dbReference type="Proteomes" id="UP000441585"/>
    </source>
</evidence>
<evidence type="ECO:0000313" key="2">
    <source>
        <dbReference type="EMBL" id="MRX56769.1"/>
    </source>
</evidence>
<accession>A0A6I2MG42</accession>
<keyword evidence="1" id="KW-0472">Membrane</keyword>
<keyword evidence="1" id="KW-1133">Transmembrane helix</keyword>
<dbReference type="RefSeq" id="WP_070875200.1">
    <property type="nucleotide sequence ID" value="NZ_CAJFZX010000018.1"/>
</dbReference>
<dbReference type="Proteomes" id="UP000441585">
    <property type="component" value="Unassembled WGS sequence"/>
</dbReference>
<feature type="transmembrane region" description="Helical" evidence="1">
    <location>
        <begin position="7"/>
        <end position="28"/>
    </location>
</feature>
<organism evidence="2 3">
    <name type="scientific">Metabacillus idriensis</name>
    <dbReference type="NCBI Taxonomy" id="324768"/>
    <lineage>
        <taxon>Bacteria</taxon>
        <taxon>Bacillati</taxon>
        <taxon>Bacillota</taxon>
        <taxon>Bacilli</taxon>
        <taxon>Bacillales</taxon>
        <taxon>Bacillaceae</taxon>
        <taxon>Metabacillus</taxon>
    </lineage>
</organism>
<gene>
    <name evidence="2" type="ORF">GJU41_22770</name>
</gene>
<dbReference type="SMART" id="SM01251">
    <property type="entry name" value="KbaA"/>
    <property type="match status" value="1"/>
</dbReference>
<dbReference type="EMBL" id="WKKF01000017">
    <property type="protein sequence ID" value="MRX56769.1"/>
    <property type="molecule type" value="Genomic_DNA"/>
</dbReference>
<protein>
    <submittedName>
        <fullName evidence="2">KinB-signaling pathway activation protein</fullName>
    </submittedName>
</protein>
<feature type="transmembrane region" description="Helical" evidence="1">
    <location>
        <begin position="85"/>
        <end position="105"/>
    </location>
</feature>
<dbReference type="AlphaFoldDB" id="A0A6I2MG42"/>
<dbReference type="GO" id="GO:0045881">
    <property type="term" value="P:positive regulation of sporulation resulting in formation of a cellular spore"/>
    <property type="evidence" value="ECO:0007669"/>
    <property type="project" value="InterPro"/>
</dbReference>
<reference evidence="2 3" key="1">
    <citation type="submission" date="2019-11" db="EMBL/GenBank/DDBJ databases">
        <title>Bacillus idriensis genome.</title>
        <authorList>
            <person name="Konopka E.N."/>
            <person name="Newman J.D."/>
        </authorList>
    </citation>
    <scope>NUCLEOTIDE SEQUENCE [LARGE SCALE GENOMIC DNA]</scope>
    <source>
        <strain evidence="2 3">DSM 19097</strain>
    </source>
</reference>
<feature type="transmembrane region" description="Helical" evidence="1">
    <location>
        <begin position="146"/>
        <end position="167"/>
    </location>
</feature>
<keyword evidence="1" id="KW-0812">Transmembrane</keyword>
<feature type="transmembrane region" description="Helical" evidence="1">
    <location>
        <begin position="173"/>
        <end position="192"/>
    </location>
</feature>
<feature type="transmembrane region" description="Helical" evidence="1">
    <location>
        <begin position="117"/>
        <end position="137"/>
    </location>
</feature>